<keyword evidence="2" id="KW-1185">Reference proteome</keyword>
<dbReference type="InterPro" id="IPR023198">
    <property type="entry name" value="PGP-like_dom2"/>
</dbReference>
<gene>
    <name evidence="1" type="ORF">O0R46_03545</name>
</gene>
<dbReference type="Proteomes" id="UP001164187">
    <property type="component" value="Chromosome"/>
</dbReference>
<sequence>MFRYILWDIDRTLLNFDLSEDKSLKMAFEKFNLGNCSDKQLDEYKIINKKYWDLLEQGKISKEGVLYGRFEEFFSLYNIDKSIVKKFNSYYQECLGLTPIFNENALEVVRYLKGKYKQFAVTNGTATAQIAKLKNSGLDKILDFVFISEKIGYAKPFIGFFDKIFEYTNDRNCDKYLIIGDSLTSDIQGGINAGIQTCWYNPYNTKIADDIKISYTINNLKQVLDIINM</sequence>
<dbReference type="RefSeq" id="WP_269312203.1">
    <property type="nucleotide sequence ID" value="NZ_CP114052.1"/>
</dbReference>
<dbReference type="PANTHER" id="PTHR47478:SF1">
    <property type="entry name" value="PYRIMIDINE 5'-NUCLEOTIDASE YJJG"/>
    <property type="match status" value="1"/>
</dbReference>
<dbReference type="SFLD" id="SFLDG01129">
    <property type="entry name" value="C1.5:_HAD__Beta-PGM__Phosphata"/>
    <property type="match status" value="1"/>
</dbReference>
<dbReference type="NCBIfam" id="TIGR02254">
    <property type="entry name" value="YjjG_YfnB"/>
    <property type="match status" value="1"/>
</dbReference>
<accession>A0ABY7JQY3</accession>
<dbReference type="NCBIfam" id="TIGR01549">
    <property type="entry name" value="HAD-SF-IA-v1"/>
    <property type="match status" value="1"/>
</dbReference>
<protein>
    <submittedName>
        <fullName evidence="1">YjjG family noncanonical pyrimidine nucleotidase</fullName>
    </submittedName>
</protein>
<dbReference type="InterPro" id="IPR006439">
    <property type="entry name" value="HAD-SF_hydro_IA"/>
</dbReference>
<dbReference type="InterPro" id="IPR011951">
    <property type="entry name" value="HAD-SF_hydro_IA_YjjG/PynA"/>
</dbReference>
<dbReference type="InterPro" id="IPR041492">
    <property type="entry name" value="HAD_2"/>
</dbReference>
<dbReference type="EMBL" id="CP114052">
    <property type="protein sequence ID" value="WAW15530.1"/>
    <property type="molecule type" value="Genomic_DNA"/>
</dbReference>
<dbReference type="SUPFAM" id="SSF56784">
    <property type="entry name" value="HAD-like"/>
    <property type="match status" value="1"/>
</dbReference>
<evidence type="ECO:0000313" key="2">
    <source>
        <dbReference type="Proteomes" id="UP001164187"/>
    </source>
</evidence>
<dbReference type="Gene3D" id="3.40.50.1000">
    <property type="entry name" value="HAD superfamily/HAD-like"/>
    <property type="match status" value="1"/>
</dbReference>
<reference evidence="1" key="1">
    <citation type="submission" date="2022-12" db="EMBL/GenBank/DDBJ databases">
        <title>Peptostreptococcus.</title>
        <authorList>
            <person name="Lee S.H."/>
        </authorList>
    </citation>
    <scope>NUCLEOTIDE SEQUENCE</scope>
    <source>
        <strain evidence="1">CBA3647</strain>
    </source>
</reference>
<name>A0ABY7JQY3_9FIRM</name>
<evidence type="ECO:0000313" key="1">
    <source>
        <dbReference type="EMBL" id="WAW15530.1"/>
    </source>
</evidence>
<dbReference type="Gene3D" id="1.10.150.240">
    <property type="entry name" value="Putative phosphatase, domain 2"/>
    <property type="match status" value="1"/>
</dbReference>
<proteinExistence type="predicted"/>
<dbReference type="InterPro" id="IPR036412">
    <property type="entry name" value="HAD-like_sf"/>
</dbReference>
<dbReference type="InterPro" id="IPR023214">
    <property type="entry name" value="HAD_sf"/>
</dbReference>
<dbReference type="PANTHER" id="PTHR47478">
    <property type="match status" value="1"/>
</dbReference>
<organism evidence="1 2">
    <name type="scientific">Peptostreptococcus equinus</name>
    <dbReference type="NCBI Taxonomy" id="3003601"/>
    <lineage>
        <taxon>Bacteria</taxon>
        <taxon>Bacillati</taxon>
        <taxon>Bacillota</taxon>
        <taxon>Clostridia</taxon>
        <taxon>Peptostreptococcales</taxon>
        <taxon>Peptostreptococcaceae</taxon>
        <taxon>Peptostreptococcus</taxon>
    </lineage>
</organism>
<dbReference type="InterPro" id="IPR052550">
    <property type="entry name" value="Pyrimidine_5'-ntase_YjjG"/>
</dbReference>
<dbReference type="Pfam" id="PF13419">
    <property type="entry name" value="HAD_2"/>
    <property type="match status" value="1"/>
</dbReference>
<dbReference type="SFLD" id="SFLDS00003">
    <property type="entry name" value="Haloacid_Dehalogenase"/>
    <property type="match status" value="1"/>
</dbReference>